<dbReference type="Proteomes" id="UP000664844">
    <property type="component" value="Unassembled WGS sequence"/>
</dbReference>
<evidence type="ECO:0000313" key="2">
    <source>
        <dbReference type="Proteomes" id="UP000664844"/>
    </source>
</evidence>
<evidence type="ECO:0000313" key="1">
    <source>
        <dbReference type="EMBL" id="MBO0349856.1"/>
    </source>
</evidence>
<name>A0ABS3FTC8_9CYAN</name>
<sequence length="124" mass="13719">MMQGRVNRKREAIISIVIANQNRQSKKRINAVIDTGYSGFLTLPNEIITALSLPWAGVERGTLGDGSEVTFDVYGVKVIWDGTYRDIPVCESETDPLVGMRLLYGYDLQIQAIEGGLVTIQTLD</sequence>
<proteinExistence type="predicted"/>
<dbReference type="RefSeq" id="WP_207088360.1">
    <property type="nucleotide sequence ID" value="NZ_JAFLQW010000328.1"/>
</dbReference>
<dbReference type="NCBIfam" id="TIGR03698">
    <property type="entry name" value="clan_AA_DTGF"/>
    <property type="match status" value="1"/>
</dbReference>
<dbReference type="EMBL" id="JAFLQW010000328">
    <property type="protein sequence ID" value="MBO0349856.1"/>
    <property type="molecule type" value="Genomic_DNA"/>
</dbReference>
<dbReference type="GO" id="GO:0006508">
    <property type="term" value="P:proteolysis"/>
    <property type="evidence" value="ECO:0007669"/>
    <property type="project" value="UniProtKB-KW"/>
</dbReference>
<accession>A0ABS3FTC8</accession>
<dbReference type="GO" id="GO:0008233">
    <property type="term" value="F:peptidase activity"/>
    <property type="evidence" value="ECO:0007669"/>
    <property type="project" value="UniProtKB-KW"/>
</dbReference>
<keyword evidence="1" id="KW-0645">Protease</keyword>
<comment type="caution">
    <text evidence="1">The sequence shown here is derived from an EMBL/GenBank/DDBJ whole genome shotgun (WGS) entry which is preliminary data.</text>
</comment>
<gene>
    <name evidence="1" type="ORF">J0895_12180</name>
</gene>
<organism evidence="1 2">
    <name type="scientific">Phormidium pseudopriestleyi FRX01</name>
    <dbReference type="NCBI Taxonomy" id="1759528"/>
    <lineage>
        <taxon>Bacteria</taxon>
        <taxon>Bacillati</taxon>
        <taxon>Cyanobacteriota</taxon>
        <taxon>Cyanophyceae</taxon>
        <taxon>Oscillatoriophycideae</taxon>
        <taxon>Oscillatoriales</taxon>
        <taxon>Oscillatoriaceae</taxon>
        <taxon>Phormidium</taxon>
    </lineage>
</organism>
<dbReference type="EC" id="3.4.23.-" evidence="1"/>
<keyword evidence="2" id="KW-1185">Reference proteome</keyword>
<dbReference type="InterPro" id="IPR022274">
    <property type="entry name" value="Peptidase_asp_AF0612"/>
</dbReference>
<reference evidence="1 2" key="1">
    <citation type="submission" date="2021-03" db="EMBL/GenBank/DDBJ databases">
        <title>Metabolic Capacity of the Antarctic Cyanobacterium Phormidium pseudopriestleyi that Sustains Oxygenic Photosynthesis in the Presence of Hydrogen Sulfide.</title>
        <authorList>
            <person name="Lumian J.E."/>
            <person name="Jungblut A.D."/>
            <person name="Dillon M.L."/>
            <person name="Hawes I."/>
            <person name="Doran P.T."/>
            <person name="Mackey T.J."/>
            <person name="Dick G.J."/>
            <person name="Grettenberger C.L."/>
            <person name="Sumner D.Y."/>
        </authorList>
    </citation>
    <scope>NUCLEOTIDE SEQUENCE [LARGE SCALE GENOMIC DNA]</scope>
    <source>
        <strain evidence="1 2">FRX01</strain>
    </source>
</reference>
<keyword evidence="1" id="KW-0378">Hydrolase</keyword>
<protein>
    <submittedName>
        <fullName evidence="1">Clan AA aspartic protease</fullName>
        <ecNumber evidence="1">3.4.23.-</ecNumber>
    </submittedName>
</protein>